<dbReference type="PROSITE" id="PS00455">
    <property type="entry name" value="AMP_BINDING"/>
    <property type="match status" value="1"/>
</dbReference>
<dbReference type="SUPFAM" id="SSF56801">
    <property type="entry name" value="Acetyl-CoA synthetase-like"/>
    <property type="match status" value="1"/>
</dbReference>
<dbReference type="PANTHER" id="PTHR43201">
    <property type="entry name" value="ACYL-COA SYNTHETASE"/>
    <property type="match status" value="1"/>
</dbReference>
<dbReference type="Pfam" id="PF00501">
    <property type="entry name" value="AMP-binding"/>
    <property type="match status" value="1"/>
</dbReference>
<dbReference type="GO" id="GO:0031956">
    <property type="term" value="F:medium-chain fatty acid-CoA ligase activity"/>
    <property type="evidence" value="ECO:0007669"/>
    <property type="project" value="TreeGrafter"/>
</dbReference>
<dbReference type="EMBL" id="BMFQ01000001">
    <property type="protein sequence ID" value="GGG39977.1"/>
    <property type="molecule type" value="Genomic_DNA"/>
</dbReference>
<dbReference type="InterPro" id="IPR000873">
    <property type="entry name" value="AMP-dep_synth/lig_dom"/>
</dbReference>
<name>A0A917GE09_9FLAO</name>
<keyword evidence="6" id="KW-1185">Reference proteome</keyword>
<dbReference type="InterPro" id="IPR020845">
    <property type="entry name" value="AMP-binding_CS"/>
</dbReference>
<dbReference type="Pfam" id="PF13193">
    <property type="entry name" value="AMP-binding_C"/>
    <property type="match status" value="1"/>
</dbReference>
<feature type="domain" description="AMP-binding enzyme C-terminal" evidence="4">
    <location>
        <begin position="405"/>
        <end position="482"/>
    </location>
</feature>
<dbReference type="RefSeq" id="WP_188462356.1">
    <property type="nucleotide sequence ID" value="NZ_BMFQ01000001.1"/>
</dbReference>
<proteinExistence type="inferred from homology"/>
<dbReference type="GO" id="GO:0006631">
    <property type="term" value="P:fatty acid metabolic process"/>
    <property type="evidence" value="ECO:0007669"/>
    <property type="project" value="TreeGrafter"/>
</dbReference>
<evidence type="ECO:0000259" key="4">
    <source>
        <dbReference type="Pfam" id="PF13193"/>
    </source>
</evidence>
<accession>A0A917GE09</accession>
<dbReference type="InterPro" id="IPR042099">
    <property type="entry name" value="ANL_N_sf"/>
</dbReference>
<comment type="similarity">
    <text evidence="1">Belongs to the ATP-dependent AMP-binding enzyme family.</text>
</comment>
<evidence type="ECO:0000259" key="3">
    <source>
        <dbReference type="Pfam" id="PF00501"/>
    </source>
</evidence>
<reference evidence="5" key="2">
    <citation type="submission" date="2020-09" db="EMBL/GenBank/DDBJ databases">
        <authorList>
            <person name="Sun Q."/>
            <person name="Zhou Y."/>
        </authorList>
    </citation>
    <scope>NUCLEOTIDE SEQUENCE</scope>
    <source>
        <strain evidence="5">CGMCC 1.12751</strain>
    </source>
</reference>
<dbReference type="Gene3D" id="3.40.50.12780">
    <property type="entry name" value="N-terminal domain of ligase-like"/>
    <property type="match status" value="1"/>
</dbReference>
<comment type="caution">
    <text evidence="5">The sequence shown here is derived from an EMBL/GenBank/DDBJ whole genome shotgun (WGS) entry which is preliminary data.</text>
</comment>
<dbReference type="Proteomes" id="UP000625976">
    <property type="component" value="Unassembled WGS sequence"/>
</dbReference>
<gene>
    <name evidence="5" type="ORF">GCM10010976_09530</name>
</gene>
<keyword evidence="2 5" id="KW-0436">Ligase</keyword>
<dbReference type="Gene3D" id="3.30.300.30">
    <property type="match status" value="1"/>
</dbReference>
<evidence type="ECO:0000313" key="5">
    <source>
        <dbReference type="EMBL" id="GGG39977.1"/>
    </source>
</evidence>
<dbReference type="AlphaFoldDB" id="A0A917GE09"/>
<dbReference type="InterPro" id="IPR045851">
    <property type="entry name" value="AMP-bd_C_sf"/>
</dbReference>
<evidence type="ECO:0000256" key="1">
    <source>
        <dbReference type="ARBA" id="ARBA00006432"/>
    </source>
</evidence>
<feature type="domain" description="AMP-dependent synthetase/ligase" evidence="3">
    <location>
        <begin position="16"/>
        <end position="355"/>
    </location>
</feature>
<sequence>MNVFDYFFESTKNLGKDFLLGSKETISFKKLYNNSLKIATFLNRYIGANKNIILISPNSKYFITAYLGILKSGNTCVPLNFAIEQENLDFILNTTECDTVFMAKSARSKYKIPSHIQVIEEEDLDQIIANQSIVDYYVEVEKNQLAEIIFTSGSTGIPKGVMISHENIIANTNSIISYLNLTSKDTMCVVLPFFYCYGLSLLHTHLRVGGSIVLNNSFMFLGAVLNDLNDYKCTGFAGVPSHFQILLKKSKTFKTTPFPDLRYVTQAGGKLHTVFIDEFVKAFPKKEFYVMYGQTEATARLSYLEPKMIHKKTSSIGKPIPDVTFKIVDDMGKTLGVNQEGELLAKGKNIMLGYYKEQSETKMAIKNSWLYTGDVAVVDEDGYYYLKARKKEILKVAGKRVSPKEIEEVILSVEEVMDCTISGYDDDLFGEAIQATIVANGNFDEVQLKEKILHACSKKLALYKIPQKVIFEKVMKMSASGKKVK</sequence>
<evidence type="ECO:0000256" key="2">
    <source>
        <dbReference type="ARBA" id="ARBA00022598"/>
    </source>
</evidence>
<evidence type="ECO:0000313" key="6">
    <source>
        <dbReference type="Proteomes" id="UP000625976"/>
    </source>
</evidence>
<protein>
    <submittedName>
        <fullName evidence="5">Long-chain-fatty-acid--CoA ligase</fullName>
    </submittedName>
</protein>
<reference evidence="5" key="1">
    <citation type="journal article" date="2014" name="Int. J. Syst. Evol. Microbiol.">
        <title>Complete genome sequence of Corynebacterium casei LMG S-19264T (=DSM 44701T), isolated from a smear-ripened cheese.</title>
        <authorList>
            <consortium name="US DOE Joint Genome Institute (JGI-PGF)"/>
            <person name="Walter F."/>
            <person name="Albersmeier A."/>
            <person name="Kalinowski J."/>
            <person name="Ruckert C."/>
        </authorList>
    </citation>
    <scope>NUCLEOTIDE SEQUENCE</scope>
    <source>
        <strain evidence="5">CGMCC 1.12751</strain>
    </source>
</reference>
<dbReference type="InterPro" id="IPR025110">
    <property type="entry name" value="AMP-bd_C"/>
</dbReference>
<dbReference type="PANTHER" id="PTHR43201:SF5">
    <property type="entry name" value="MEDIUM-CHAIN ACYL-COA LIGASE ACSF2, MITOCHONDRIAL"/>
    <property type="match status" value="1"/>
</dbReference>
<organism evidence="5 6">
    <name type="scientific">Bizionia arctica</name>
    <dbReference type="NCBI Taxonomy" id="1495645"/>
    <lineage>
        <taxon>Bacteria</taxon>
        <taxon>Pseudomonadati</taxon>
        <taxon>Bacteroidota</taxon>
        <taxon>Flavobacteriia</taxon>
        <taxon>Flavobacteriales</taxon>
        <taxon>Flavobacteriaceae</taxon>
        <taxon>Bizionia</taxon>
    </lineage>
</organism>